<dbReference type="SUPFAM" id="SSF53850">
    <property type="entry name" value="Periplasmic binding protein-like II"/>
    <property type="match status" value="1"/>
</dbReference>
<dbReference type="KEGG" id="dmm:dnm_074000"/>
<gene>
    <name evidence="3" type="ORF">dnm_074000</name>
</gene>
<feature type="signal peptide" evidence="1">
    <location>
        <begin position="1"/>
        <end position="22"/>
    </location>
</feature>
<evidence type="ECO:0000256" key="1">
    <source>
        <dbReference type="SAM" id="SignalP"/>
    </source>
</evidence>
<keyword evidence="4" id="KW-1185">Reference proteome</keyword>
<name>A0A975GRV5_9BACT</name>
<evidence type="ECO:0000259" key="2">
    <source>
        <dbReference type="SMART" id="SM00062"/>
    </source>
</evidence>
<dbReference type="SMART" id="SM00062">
    <property type="entry name" value="PBPb"/>
    <property type="match status" value="1"/>
</dbReference>
<dbReference type="PANTHER" id="PTHR38834">
    <property type="entry name" value="PERIPLASMIC SUBSTRATE BINDING PROTEIN FAMILY 3"/>
    <property type="match status" value="1"/>
</dbReference>
<keyword evidence="1" id="KW-0732">Signal</keyword>
<dbReference type="Gene3D" id="3.40.190.10">
    <property type="entry name" value="Periplasmic binding protein-like II"/>
    <property type="match status" value="2"/>
</dbReference>
<evidence type="ECO:0000313" key="3">
    <source>
        <dbReference type="EMBL" id="QTA91335.1"/>
    </source>
</evidence>
<proteinExistence type="predicted"/>
<dbReference type="Pfam" id="PF00497">
    <property type="entry name" value="SBP_bac_3"/>
    <property type="match status" value="1"/>
</dbReference>
<dbReference type="EMBL" id="CP061800">
    <property type="protein sequence ID" value="QTA91335.1"/>
    <property type="molecule type" value="Genomic_DNA"/>
</dbReference>
<dbReference type="AlphaFoldDB" id="A0A975GRV5"/>
<sequence length="245" mass="28123">MKRLSLSLFMAVLLFLPVNALAEKLTFATMEWPPLVVVKEDKQLAGLAVEVVQEICNRLGFDADIKILPWSRAIKYMKSGRLNGLIVPKKTEDRLRYMYFSEEPMYIEQSVVIARKGSSIKASGLDDLKDKSFAVVREYSYGPKFDEYQGLKKFACDSDKQLIKIFYKGRTDLAVGEQGNLEWIRKDLGFKEPFEIVYVLSEDPDYVAFSKKSLGPEGEALARQFSQILRQLKQEGVYQEIESRY</sequence>
<organism evidence="3 4">
    <name type="scientific">Desulfonema magnum</name>
    <dbReference type="NCBI Taxonomy" id="45655"/>
    <lineage>
        <taxon>Bacteria</taxon>
        <taxon>Pseudomonadati</taxon>
        <taxon>Thermodesulfobacteriota</taxon>
        <taxon>Desulfobacteria</taxon>
        <taxon>Desulfobacterales</taxon>
        <taxon>Desulfococcaceae</taxon>
        <taxon>Desulfonema</taxon>
    </lineage>
</organism>
<accession>A0A975GRV5</accession>
<reference evidence="3" key="1">
    <citation type="journal article" date="2021" name="Microb. Physiol.">
        <title>Proteogenomic Insights into the Physiology of Marine, Sulfate-Reducing, Filamentous Desulfonema limicola and Desulfonema magnum.</title>
        <authorList>
            <person name="Schnaars V."/>
            <person name="Wohlbrand L."/>
            <person name="Scheve S."/>
            <person name="Hinrichs C."/>
            <person name="Reinhardt R."/>
            <person name="Rabus R."/>
        </authorList>
    </citation>
    <scope>NUCLEOTIDE SEQUENCE</scope>
    <source>
        <strain evidence="3">4be13</strain>
    </source>
</reference>
<evidence type="ECO:0000313" key="4">
    <source>
        <dbReference type="Proteomes" id="UP000663722"/>
    </source>
</evidence>
<dbReference type="PANTHER" id="PTHR38834:SF3">
    <property type="entry name" value="SOLUTE-BINDING PROTEIN FAMILY 3_N-TERMINAL DOMAIN-CONTAINING PROTEIN"/>
    <property type="match status" value="1"/>
</dbReference>
<protein>
    <submittedName>
        <fullName evidence="3">ABC transporter, solute-binding protein family 3</fullName>
    </submittedName>
</protein>
<feature type="domain" description="Solute-binding protein family 3/N-terminal" evidence="2">
    <location>
        <begin position="24"/>
        <end position="244"/>
    </location>
</feature>
<dbReference type="InterPro" id="IPR001638">
    <property type="entry name" value="Solute-binding_3/MltF_N"/>
</dbReference>
<dbReference type="Proteomes" id="UP000663722">
    <property type="component" value="Chromosome"/>
</dbReference>
<feature type="chain" id="PRO_5037686270" evidence="1">
    <location>
        <begin position="23"/>
        <end position="245"/>
    </location>
</feature>
<dbReference type="RefSeq" id="WP_207679162.1">
    <property type="nucleotide sequence ID" value="NZ_CP061800.1"/>
</dbReference>